<feature type="region of interest" description="Disordered" evidence="1">
    <location>
        <begin position="1"/>
        <end position="30"/>
    </location>
</feature>
<feature type="domain" description="AAA+ ATPase" evidence="2">
    <location>
        <begin position="628"/>
        <end position="782"/>
    </location>
</feature>
<protein>
    <submittedName>
        <fullName evidence="3">AAA+ lid domain</fullName>
    </submittedName>
</protein>
<dbReference type="Pfam" id="PF00004">
    <property type="entry name" value="AAA"/>
    <property type="match status" value="2"/>
</dbReference>
<accession>A0A8S9TVV1</accession>
<evidence type="ECO:0000259" key="2">
    <source>
        <dbReference type="SMART" id="SM00382"/>
    </source>
</evidence>
<gene>
    <name evidence="3" type="ORF">GN958_ATG18643</name>
</gene>
<evidence type="ECO:0000313" key="3">
    <source>
        <dbReference type="EMBL" id="KAF4132163.1"/>
    </source>
</evidence>
<dbReference type="SUPFAM" id="SSF52540">
    <property type="entry name" value="P-loop containing nucleoside triphosphate hydrolases"/>
    <property type="match status" value="2"/>
</dbReference>
<dbReference type="PANTHER" id="PTHR23077">
    <property type="entry name" value="AAA-FAMILY ATPASE"/>
    <property type="match status" value="1"/>
</dbReference>
<dbReference type="InterPro" id="IPR041569">
    <property type="entry name" value="AAA_lid_3"/>
</dbReference>
<sequence>MNKHTNISPPERSGGGRPSHLGLTTDPPPRPRLARYAKTARSVIGPLLQPHQVMISHEDAALHSIKQLDLVRVHFASHLSALLVLECVIDRRQSSKTPSAISSAVLSGGRIQLHPWVFDVYRQLDDAFATLEKAQLAPFATIWLSLLTKFPSAATPSSDNICREMDDSRVDLLFESVRKRHIDLEASARRQLRAAGTLRAPQEGQQVPVRLLGDTYVFRIDRVEESGEAAEKYIQVFVKGWSDATREKEQKELGEELSMMRIEEEGSDRASDASYESELNGRLWQTGFAGYTAFIQDVVLNLALVLKRGRKSLKNDVEMEQIGSHGLLISGVSGVGKSLALVALHRELVRQKIGTWRTDGMSLVMGAESPAFPTAYEYLTHALEQHFPELGSLIGHVTDQTSSTCAGVVLVDDLDVLFQSADGQTADGSNTLIPQLGSALLRLLDELSSCNSRLVVIGTTVSADANVPLVAKRTGRFGKILDLVVPTEQSRRDILRRHLVGLPLRSEEEEASTEKSAASLASRLAALTGGYVAKDLVRICRNAAARTFAESINDGGSARPSVGWTDLLQAQQQVKPSQLRELNVASPGAPADGKLAFAGYAAVQKQLFEFVSWKFHPTAAMSRLGISNASGILLSGPSGCGKTLLVQTLAAQAKVNFVSVKSSELLSKFFGDSEKAVRQLFARARAASPCLLFFDEFDSIAHKRSFGAGDGGSSGGGVYARVLSTFLNEMDGVGSQRVTASSTSHSQGGILVVAATNRKNALDAALVRPGRIDKTIEIGYPTQEDVQDILLLYTRKMPLADDVNIQDLAARPRGSCSFTGADIAAVCKEAAFRALREDIEAKIVRSRHFEAAWDQRAAATPTYMTPLRTKQNPTDV</sequence>
<evidence type="ECO:0000313" key="4">
    <source>
        <dbReference type="Proteomes" id="UP000704712"/>
    </source>
</evidence>
<dbReference type="InterPro" id="IPR003593">
    <property type="entry name" value="AAA+_ATPase"/>
</dbReference>
<organism evidence="3 4">
    <name type="scientific">Phytophthora infestans</name>
    <name type="common">Potato late blight agent</name>
    <name type="synonym">Botrytis infestans</name>
    <dbReference type="NCBI Taxonomy" id="4787"/>
    <lineage>
        <taxon>Eukaryota</taxon>
        <taxon>Sar</taxon>
        <taxon>Stramenopiles</taxon>
        <taxon>Oomycota</taxon>
        <taxon>Peronosporomycetes</taxon>
        <taxon>Peronosporales</taxon>
        <taxon>Peronosporaceae</taxon>
        <taxon>Phytophthora</taxon>
    </lineage>
</organism>
<name>A0A8S9TVV1_PHYIN</name>
<dbReference type="GO" id="GO:0005524">
    <property type="term" value="F:ATP binding"/>
    <property type="evidence" value="ECO:0007669"/>
    <property type="project" value="InterPro"/>
</dbReference>
<dbReference type="FunFam" id="3.40.50.300:FF:001921">
    <property type="entry name" value="AAA ATPase domain-containing protein"/>
    <property type="match status" value="1"/>
</dbReference>
<dbReference type="GO" id="GO:0016887">
    <property type="term" value="F:ATP hydrolysis activity"/>
    <property type="evidence" value="ECO:0007669"/>
    <property type="project" value="InterPro"/>
</dbReference>
<evidence type="ECO:0000256" key="1">
    <source>
        <dbReference type="SAM" id="MobiDB-lite"/>
    </source>
</evidence>
<dbReference type="AlphaFoldDB" id="A0A8S9TVV1"/>
<feature type="domain" description="AAA+ ATPase" evidence="2">
    <location>
        <begin position="323"/>
        <end position="487"/>
    </location>
</feature>
<dbReference type="PROSITE" id="PS00674">
    <property type="entry name" value="AAA"/>
    <property type="match status" value="1"/>
</dbReference>
<reference evidence="3" key="1">
    <citation type="submission" date="2020-03" db="EMBL/GenBank/DDBJ databases">
        <title>Hybrid Assembly of Korean Phytophthora infestans isolates.</title>
        <authorList>
            <person name="Prokchorchik M."/>
            <person name="Lee Y."/>
            <person name="Seo J."/>
            <person name="Cho J.-H."/>
            <person name="Park Y.-E."/>
            <person name="Jang D.-C."/>
            <person name="Im J.-S."/>
            <person name="Choi J.-G."/>
            <person name="Park H.-J."/>
            <person name="Lee G.-B."/>
            <person name="Lee Y.-G."/>
            <person name="Hong S.-Y."/>
            <person name="Cho K."/>
            <person name="Sohn K.H."/>
        </authorList>
    </citation>
    <scope>NUCLEOTIDE SEQUENCE</scope>
    <source>
        <strain evidence="3">KR_2_A2</strain>
    </source>
</reference>
<dbReference type="SMART" id="SM00382">
    <property type="entry name" value="AAA"/>
    <property type="match status" value="2"/>
</dbReference>
<dbReference type="InterPro" id="IPR050168">
    <property type="entry name" value="AAA_ATPase_domain"/>
</dbReference>
<dbReference type="Gene3D" id="1.10.8.60">
    <property type="match status" value="2"/>
</dbReference>
<dbReference type="Proteomes" id="UP000704712">
    <property type="component" value="Unassembled WGS sequence"/>
</dbReference>
<dbReference type="EMBL" id="JAACNO010002589">
    <property type="protein sequence ID" value="KAF4132163.1"/>
    <property type="molecule type" value="Genomic_DNA"/>
</dbReference>
<dbReference type="Pfam" id="PF17862">
    <property type="entry name" value="AAA_lid_3"/>
    <property type="match status" value="1"/>
</dbReference>
<dbReference type="PANTHER" id="PTHR23077:SF117">
    <property type="entry name" value="AAA+ ATPASE DOMAIN-CONTAINING PROTEIN"/>
    <property type="match status" value="1"/>
</dbReference>
<dbReference type="Gene3D" id="3.40.50.300">
    <property type="entry name" value="P-loop containing nucleotide triphosphate hydrolases"/>
    <property type="match status" value="2"/>
</dbReference>
<dbReference type="InterPro" id="IPR027417">
    <property type="entry name" value="P-loop_NTPase"/>
</dbReference>
<proteinExistence type="predicted"/>
<dbReference type="InterPro" id="IPR003960">
    <property type="entry name" value="ATPase_AAA_CS"/>
</dbReference>
<comment type="caution">
    <text evidence="3">The sequence shown here is derived from an EMBL/GenBank/DDBJ whole genome shotgun (WGS) entry which is preliminary data.</text>
</comment>
<dbReference type="InterPro" id="IPR003959">
    <property type="entry name" value="ATPase_AAA_core"/>
</dbReference>